<sequence length="468" mass="50576">MNLNPPILPQLINDSIPIDRVITDEGVIVEIPLYHNATQGDHIRIYWDDTEIQSFILNSSSDLPKLFIIPESLATVGGHSIYYSITDAVGNSSISPTVIFRIAIQPRNVDHTVDALVIVNEAHAVSGTNIILYTAYTPEGLIEPGVYLLFQTTGSAVLSASFGQTNANGQYQLSVTNPLAEQVLITATPAITPSVSTFTSLTFTQAPPDYKIDLEILSNNASANNIAQNIIRARLYDANSGVGVTGQILLISVAGQASYPSLVSTDSQGYAYIALTSTTVGTVAITVTLQTDTTVYAVTSVMFSVSYPVLMGTHTHYLWGNIGLQTFLGPYNIVVNHHYHIVPSRQPYQVKNCGAGYAFTVSNSTCSRSYGRYYTFLDTDLSDVIAIASGAGANLTSERYYYYPDSYAGEAQIQVWDYGPYYTTTLALPVTVNDGATEEGEIEADGLIDADNADDEVATSSDEEIKKE</sequence>
<dbReference type="Proteomes" id="UP000305202">
    <property type="component" value="Unassembled WGS sequence"/>
</dbReference>
<feature type="domain" description="Big-1" evidence="3">
    <location>
        <begin position="211"/>
        <end position="304"/>
    </location>
</feature>
<dbReference type="InterPro" id="IPR013783">
    <property type="entry name" value="Ig-like_fold"/>
</dbReference>
<accession>A0ABY2SKP6</accession>
<keyword evidence="5" id="KW-1185">Reference proteome</keyword>
<protein>
    <recommendedName>
        <fullName evidence="3">Big-1 domain-containing protein</fullName>
    </recommendedName>
</protein>
<evidence type="ECO:0000256" key="2">
    <source>
        <dbReference type="SAM" id="MobiDB-lite"/>
    </source>
</evidence>
<reference evidence="4 5" key="1">
    <citation type="submission" date="2019-04" db="EMBL/GenBank/DDBJ databases">
        <authorList>
            <person name="Li M."/>
            <person name="Gao C."/>
        </authorList>
    </citation>
    <scope>NUCLEOTIDE SEQUENCE [LARGE SCALE GENOMIC DNA]</scope>
    <source>
        <strain evidence="4 5">BGMRC 2031</strain>
    </source>
</reference>
<dbReference type="Gene3D" id="2.60.40.10">
    <property type="entry name" value="Immunoglobulins"/>
    <property type="match status" value="1"/>
</dbReference>
<dbReference type="SMART" id="SM00634">
    <property type="entry name" value="BID_1"/>
    <property type="match status" value="1"/>
</dbReference>
<dbReference type="PROSITE" id="PS51127">
    <property type="entry name" value="BIG1"/>
    <property type="match status" value="1"/>
</dbReference>
<name>A0ABY2SKP6_9HYPH</name>
<evidence type="ECO:0000256" key="1">
    <source>
        <dbReference type="ARBA" id="ARBA00010116"/>
    </source>
</evidence>
<evidence type="ECO:0000313" key="4">
    <source>
        <dbReference type="EMBL" id="TKI06149.1"/>
    </source>
</evidence>
<comment type="similarity">
    <text evidence="1">Belongs to the intimin/invasin family.</text>
</comment>
<comment type="caution">
    <text evidence="4">The sequence shown here is derived from an EMBL/GenBank/DDBJ whole genome shotgun (WGS) entry which is preliminary data.</text>
</comment>
<proteinExistence type="inferred from homology"/>
<dbReference type="InterPro" id="IPR003344">
    <property type="entry name" value="Big_1_dom"/>
</dbReference>
<evidence type="ECO:0000313" key="5">
    <source>
        <dbReference type="Proteomes" id="UP000305202"/>
    </source>
</evidence>
<feature type="compositionally biased region" description="Acidic residues" evidence="2">
    <location>
        <begin position="440"/>
        <end position="457"/>
    </location>
</feature>
<dbReference type="SUPFAM" id="SSF49373">
    <property type="entry name" value="Invasin/intimin cell-adhesion fragments"/>
    <property type="match status" value="2"/>
</dbReference>
<gene>
    <name evidence="4" type="ORF">FCN80_11590</name>
</gene>
<dbReference type="RefSeq" id="WP_136990317.1">
    <property type="nucleotide sequence ID" value="NZ_SZPQ01000015.1"/>
</dbReference>
<organism evidence="4 5">
    <name type="scientific">Martelella alba</name>
    <dbReference type="NCBI Taxonomy" id="2590451"/>
    <lineage>
        <taxon>Bacteria</taxon>
        <taxon>Pseudomonadati</taxon>
        <taxon>Pseudomonadota</taxon>
        <taxon>Alphaproteobacteria</taxon>
        <taxon>Hyphomicrobiales</taxon>
        <taxon>Aurantimonadaceae</taxon>
        <taxon>Martelella</taxon>
    </lineage>
</organism>
<dbReference type="EMBL" id="SZPQ01000015">
    <property type="protein sequence ID" value="TKI06149.1"/>
    <property type="molecule type" value="Genomic_DNA"/>
</dbReference>
<evidence type="ECO:0000259" key="3">
    <source>
        <dbReference type="PROSITE" id="PS51127"/>
    </source>
</evidence>
<dbReference type="InterPro" id="IPR008964">
    <property type="entry name" value="Invasin/intimin_cell_adhesion"/>
</dbReference>
<dbReference type="Pfam" id="PF02369">
    <property type="entry name" value="Big_1"/>
    <property type="match status" value="1"/>
</dbReference>
<feature type="region of interest" description="Disordered" evidence="2">
    <location>
        <begin position="440"/>
        <end position="468"/>
    </location>
</feature>